<dbReference type="FunFam" id="1.20.1070.10:FF:000033">
    <property type="entry name" value="Vomeronasal type-1 receptor"/>
    <property type="match status" value="1"/>
</dbReference>
<dbReference type="PROSITE" id="PS50262">
    <property type="entry name" value="G_PROTEIN_RECEP_F1_2"/>
    <property type="match status" value="1"/>
</dbReference>
<evidence type="ECO:0000256" key="4">
    <source>
        <dbReference type="ARBA" id="ARBA00022475"/>
    </source>
</evidence>
<evidence type="ECO:0000313" key="15">
    <source>
        <dbReference type="Proteomes" id="UP001108280"/>
    </source>
</evidence>
<feature type="transmembrane region" description="Helical" evidence="13">
    <location>
        <begin position="191"/>
        <end position="209"/>
    </location>
</feature>
<keyword evidence="5 13" id="KW-0589">Pheromone response</keyword>
<dbReference type="GO" id="GO:0005886">
    <property type="term" value="C:plasma membrane"/>
    <property type="evidence" value="ECO:0007669"/>
    <property type="project" value="UniProtKB-SubCell"/>
</dbReference>
<comment type="similarity">
    <text evidence="3 13">Belongs to the G-protein coupled receptor 1 family.</text>
</comment>
<keyword evidence="10 13" id="KW-0675">Receptor</keyword>
<organism evidence="15 16">
    <name type="scientific">Cricetulus griseus</name>
    <name type="common">Chinese hamster</name>
    <name type="synonym">Cricetulus barabensis griseus</name>
    <dbReference type="NCBI Taxonomy" id="10029"/>
    <lineage>
        <taxon>Eukaryota</taxon>
        <taxon>Metazoa</taxon>
        <taxon>Chordata</taxon>
        <taxon>Craniata</taxon>
        <taxon>Vertebrata</taxon>
        <taxon>Euteleostomi</taxon>
        <taxon>Mammalia</taxon>
        <taxon>Eutheria</taxon>
        <taxon>Euarchontoglires</taxon>
        <taxon>Glires</taxon>
        <taxon>Rodentia</taxon>
        <taxon>Myomorpha</taxon>
        <taxon>Muroidea</taxon>
        <taxon>Cricetidae</taxon>
        <taxon>Cricetinae</taxon>
        <taxon>Cricetulus</taxon>
    </lineage>
</organism>
<reference evidence="15" key="1">
    <citation type="journal article" date="2018" name="Biotechnol. Bioeng.">
        <title>A reference genome of the Chinese hamster based on a hybrid assembly strategy.</title>
        <authorList>
            <person name="Rupp O."/>
            <person name="MacDonald M.L."/>
            <person name="Li S."/>
            <person name="Dhiman H."/>
            <person name="Polson S."/>
            <person name="Griep S."/>
            <person name="Heffner K."/>
            <person name="Hernandez I."/>
            <person name="Brinkrolf K."/>
            <person name="Jadhav V."/>
            <person name="Samoudi M."/>
            <person name="Hao H."/>
            <person name="Kingham B."/>
            <person name="Goesmann A."/>
            <person name="Betenbaugh M.J."/>
            <person name="Lewis N.E."/>
            <person name="Borth N."/>
            <person name="Lee K.H."/>
        </authorList>
    </citation>
    <scope>NUCLEOTIDE SEQUENCE [LARGE SCALE GENOMIC DNA]</scope>
    <source>
        <strain evidence="15">17A/GY</strain>
    </source>
</reference>
<feature type="transmembrane region" description="Helical" evidence="13">
    <location>
        <begin position="127"/>
        <end position="147"/>
    </location>
</feature>
<feature type="transmembrane region" description="Helical" evidence="13">
    <location>
        <begin position="84"/>
        <end position="106"/>
    </location>
</feature>
<feature type="domain" description="G-protein coupled receptors family 1 profile" evidence="14">
    <location>
        <begin position="22"/>
        <end position="287"/>
    </location>
</feature>
<dbReference type="PRINTS" id="PR01534">
    <property type="entry name" value="VOMERONASL1R"/>
</dbReference>
<dbReference type="OrthoDB" id="9606139at2759"/>
<dbReference type="AlphaFoldDB" id="A0A9J7GIA0"/>
<keyword evidence="6 13" id="KW-0812">Transmembrane</keyword>
<dbReference type="Pfam" id="PF03402">
    <property type="entry name" value="V1R"/>
    <property type="match status" value="1"/>
</dbReference>
<feature type="transmembrane region" description="Helical" evidence="13">
    <location>
        <begin position="44"/>
        <end position="64"/>
    </location>
</feature>
<evidence type="ECO:0000256" key="3">
    <source>
        <dbReference type="ARBA" id="ARBA00010663"/>
    </source>
</evidence>
<keyword evidence="9 13" id="KW-0472">Membrane</keyword>
<dbReference type="PANTHER" id="PTHR24062">
    <property type="entry name" value="VOMERONASAL TYPE-1 RECEPTOR"/>
    <property type="match status" value="1"/>
</dbReference>
<evidence type="ECO:0000256" key="12">
    <source>
        <dbReference type="ARBA" id="ARBA00023224"/>
    </source>
</evidence>
<feature type="transmembrane region" description="Helical" evidence="13">
    <location>
        <begin position="270"/>
        <end position="288"/>
    </location>
</feature>
<name>A0A9J7GIA0_CRIGR</name>
<proteinExistence type="inferred from homology"/>
<comment type="subcellular location">
    <subcellularLocation>
        <location evidence="2 13">Cell membrane</location>
        <topology evidence="2 13">Multi-pass membrane protein</topology>
    </subcellularLocation>
</comment>
<keyword evidence="11" id="KW-0325">Glycoprotein</keyword>
<keyword evidence="8 13" id="KW-0297">G-protein coupled receptor</keyword>
<evidence type="ECO:0000256" key="10">
    <source>
        <dbReference type="ARBA" id="ARBA00023170"/>
    </source>
</evidence>
<sequence>MFSRDLISEFFFLSELFIGFLGNSLLFMLYLYSCLIQPRLKKPIDMIFTHLTLVNVLSIAFRLLPDIMASFAVKLLFHDVGCKAVLYAYSVTRGLSICTILLLSAIQAITISSNHSKWAWLKSKLESCIFPSLLLIWIINAFLYIPMVENVKGQINFTVVDSRYSQTYCRSNQVRHHTTLSLATALMIRDILFVLLMMGTSLYMVTLLFRHNRRTRHVHSSRVSSQASSEKKATHSILLLVGFFMFFYFSNTFVTFYSLHGPKNSQVLDVISGALSSGYPIICPYVLMNNRKIISTFISSLSNFECTFSTRGCHG</sequence>
<dbReference type="GO" id="GO:0016503">
    <property type="term" value="F:pheromone receptor activity"/>
    <property type="evidence" value="ECO:0007669"/>
    <property type="project" value="InterPro"/>
</dbReference>
<comment type="function">
    <text evidence="1">Putative pheromone receptor.</text>
</comment>
<dbReference type="GO" id="GO:0019236">
    <property type="term" value="P:response to pheromone"/>
    <property type="evidence" value="ECO:0007669"/>
    <property type="project" value="UniProtKB-KW"/>
</dbReference>
<evidence type="ECO:0000256" key="7">
    <source>
        <dbReference type="ARBA" id="ARBA00022989"/>
    </source>
</evidence>
<protein>
    <recommendedName>
        <fullName evidence="13">Vomeronasal type-1 receptor</fullName>
    </recommendedName>
</protein>
<dbReference type="InterPro" id="IPR017452">
    <property type="entry name" value="GPCR_Rhodpsn_7TM"/>
</dbReference>
<dbReference type="RefSeq" id="XP_027287090.1">
    <property type="nucleotide sequence ID" value="XM_027431289.1"/>
</dbReference>
<reference evidence="15" key="2">
    <citation type="journal article" date="2020" name="Biotechnol. Bioeng.">
        <title>Chromosome-scale scaffolds for the Chinese hamster reference genome assembly to facilitate the study of the CHO epigenome.</title>
        <authorList>
            <person name="Hilliard W."/>
            <person name="MacDonald M."/>
            <person name="Lee K.H."/>
        </authorList>
    </citation>
    <scope>NUCLEOTIDE SEQUENCE [LARGE SCALE GENOMIC DNA]</scope>
    <source>
        <strain evidence="15">17A/GY</strain>
    </source>
</reference>
<gene>
    <name evidence="16" type="primary">LOC100773483</name>
</gene>
<evidence type="ECO:0000256" key="8">
    <source>
        <dbReference type="ARBA" id="ARBA00023040"/>
    </source>
</evidence>
<keyword evidence="15" id="KW-1185">Reference proteome</keyword>
<evidence type="ECO:0000256" key="13">
    <source>
        <dbReference type="RuleBase" id="RU364061"/>
    </source>
</evidence>
<feature type="transmembrane region" description="Helical" evidence="13">
    <location>
        <begin position="237"/>
        <end position="258"/>
    </location>
</feature>
<evidence type="ECO:0000256" key="1">
    <source>
        <dbReference type="ARBA" id="ARBA00003878"/>
    </source>
</evidence>
<dbReference type="InterPro" id="IPR004072">
    <property type="entry name" value="Vmron_rcpt_1"/>
</dbReference>
<evidence type="ECO:0000256" key="11">
    <source>
        <dbReference type="ARBA" id="ARBA00023180"/>
    </source>
</evidence>
<dbReference type="GO" id="GO:0007606">
    <property type="term" value="P:sensory perception of chemical stimulus"/>
    <property type="evidence" value="ECO:0007669"/>
    <property type="project" value="UniProtKB-ARBA"/>
</dbReference>
<evidence type="ECO:0000256" key="6">
    <source>
        <dbReference type="ARBA" id="ARBA00022692"/>
    </source>
</evidence>
<accession>A0A9J7GIA0</accession>
<feature type="transmembrane region" description="Helical" evidence="13">
    <location>
        <begin position="12"/>
        <end position="32"/>
    </location>
</feature>
<keyword evidence="12 13" id="KW-0807">Transducer</keyword>
<evidence type="ECO:0000259" key="14">
    <source>
        <dbReference type="PROSITE" id="PS50262"/>
    </source>
</evidence>
<keyword evidence="7 13" id="KW-1133">Transmembrane helix</keyword>
<evidence type="ECO:0000256" key="9">
    <source>
        <dbReference type="ARBA" id="ARBA00023136"/>
    </source>
</evidence>
<evidence type="ECO:0000256" key="5">
    <source>
        <dbReference type="ARBA" id="ARBA00022507"/>
    </source>
</evidence>
<dbReference type="Gene3D" id="1.20.1070.10">
    <property type="entry name" value="Rhodopsin 7-helix transmembrane proteins"/>
    <property type="match status" value="1"/>
</dbReference>
<evidence type="ECO:0000313" key="16">
    <source>
        <dbReference type="RefSeq" id="XP_027287090.1"/>
    </source>
</evidence>
<keyword evidence="4 13" id="KW-1003">Cell membrane</keyword>
<dbReference type="Proteomes" id="UP001108280">
    <property type="component" value="Chromosome 9"/>
</dbReference>
<reference evidence="16" key="3">
    <citation type="submission" date="2025-08" db="UniProtKB">
        <authorList>
            <consortium name="RefSeq"/>
        </authorList>
    </citation>
    <scope>IDENTIFICATION</scope>
    <source>
        <strain evidence="16">17A/GY</strain>
        <tissue evidence="16">Liver</tissue>
    </source>
</reference>
<dbReference type="KEGG" id="cge:100773483"/>
<dbReference type="SUPFAM" id="SSF81321">
    <property type="entry name" value="Family A G protein-coupled receptor-like"/>
    <property type="match status" value="1"/>
</dbReference>
<evidence type="ECO:0000256" key="2">
    <source>
        <dbReference type="ARBA" id="ARBA00004651"/>
    </source>
</evidence>
<dbReference type="GeneID" id="100773483"/>